<evidence type="ECO:0000259" key="9">
    <source>
        <dbReference type="PROSITE" id="PS50262"/>
    </source>
</evidence>
<dbReference type="Gene3D" id="1.20.1070.10">
    <property type="entry name" value="Rhodopsin 7-helix transmembrane proteins"/>
    <property type="match status" value="1"/>
</dbReference>
<dbReference type="GO" id="GO:0004930">
    <property type="term" value="F:G protein-coupled receptor activity"/>
    <property type="evidence" value="ECO:0007669"/>
    <property type="project" value="UniProtKB-KW"/>
</dbReference>
<organism evidence="10 11">
    <name type="scientific">Ciona intestinalis</name>
    <name type="common">Transparent sea squirt</name>
    <name type="synonym">Ascidia intestinalis</name>
    <dbReference type="NCBI Taxonomy" id="7719"/>
    <lineage>
        <taxon>Eukaryota</taxon>
        <taxon>Metazoa</taxon>
        <taxon>Chordata</taxon>
        <taxon>Tunicata</taxon>
        <taxon>Ascidiacea</taxon>
        <taxon>Phlebobranchia</taxon>
        <taxon>Cionidae</taxon>
        <taxon>Ciona</taxon>
    </lineage>
</organism>
<comment type="subcellular location">
    <subcellularLocation>
        <location evidence="1">Membrane</location>
        <topology evidence="1">Multi-pass membrane protein</topology>
    </subcellularLocation>
</comment>
<proteinExistence type="predicted"/>
<feature type="transmembrane region" description="Helical" evidence="8">
    <location>
        <begin position="56"/>
        <end position="79"/>
    </location>
</feature>
<dbReference type="SUPFAM" id="SSF81321">
    <property type="entry name" value="Family A G protein-coupled receptor-like"/>
    <property type="match status" value="1"/>
</dbReference>
<keyword evidence="5 8" id="KW-0472">Membrane</keyword>
<protein>
    <recommendedName>
        <fullName evidence="9">G-protein coupled receptors family 1 profile domain-containing protein</fullName>
    </recommendedName>
</protein>
<dbReference type="Ensembl" id="ENSCINT00000024450.2">
    <property type="protein sequence ID" value="ENSCINP00000024204.2"/>
    <property type="gene ID" value="ENSCING00000013131.2"/>
</dbReference>
<keyword evidence="11" id="KW-1185">Reference proteome</keyword>
<evidence type="ECO:0000313" key="11">
    <source>
        <dbReference type="Proteomes" id="UP000008144"/>
    </source>
</evidence>
<dbReference type="InterPro" id="IPR000276">
    <property type="entry name" value="GPCR_Rhodpsn"/>
</dbReference>
<dbReference type="AlphaFoldDB" id="F6ZHI1"/>
<dbReference type="Pfam" id="PF00001">
    <property type="entry name" value="7tm_1"/>
    <property type="match status" value="1"/>
</dbReference>
<dbReference type="PROSITE" id="PS50262">
    <property type="entry name" value="G_PROTEIN_RECEP_F1_2"/>
    <property type="match status" value="1"/>
</dbReference>
<reference evidence="10" key="2">
    <citation type="submission" date="2025-08" db="UniProtKB">
        <authorList>
            <consortium name="Ensembl"/>
        </authorList>
    </citation>
    <scope>IDENTIFICATION</scope>
</reference>
<evidence type="ECO:0000313" key="10">
    <source>
        <dbReference type="Ensembl" id="ENSCINP00000024204.2"/>
    </source>
</evidence>
<reference evidence="10" key="3">
    <citation type="submission" date="2025-09" db="UniProtKB">
        <authorList>
            <consortium name="Ensembl"/>
        </authorList>
    </citation>
    <scope>IDENTIFICATION</scope>
</reference>
<name>F6ZHI1_CIOIN</name>
<feature type="transmembrane region" description="Helical" evidence="8">
    <location>
        <begin position="20"/>
        <end position="36"/>
    </location>
</feature>
<sequence>MTRHIQSSTKAQDQHQVARMVALLVGVFILSWGPFQTWKLLTLPPGQKVPYKNSCIVIETIVTMMAWSNSAINPILYSLSSKRFWEKSKAAWVFIKQGQSSFMVYQASTKTARTRLTTHGNVGN</sequence>
<keyword evidence="7" id="KW-0807">Transducer</keyword>
<evidence type="ECO:0000256" key="1">
    <source>
        <dbReference type="ARBA" id="ARBA00004141"/>
    </source>
</evidence>
<evidence type="ECO:0000256" key="3">
    <source>
        <dbReference type="ARBA" id="ARBA00022989"/>
    </source>
</evidence>
<dbReference type="PRINTS" id="PR00237">
    <property type="entry name" value="GPCRRHODOPSN"/>
</dbReference>
<evidence type="ECO:0000256" key="8">
    <source>
        <dbReference type="SAM" id="Phobius"/>
    </source>
</evidence>
<evidence type="ECO:0000256" key="5">
    <source>
        <dbReference type="ARBA" id="ARBA00023136"/>
    </source>
</evidence>
<dbReference type="InterPro" id="IPR017452">
    <property type="entry name" value="GPCR_Rhodpsn_7TM"/>
</dbReference>
<dbReference type="HOGENOM" id="CLU_2009004_0_0_1"/>
<evidence type="ECO:0000256" key="6">
    <source>
        <dbReference type="ARBA" id="ARBA00023170"/>
    </source>
</evidence>
<keyword evidence="3 8" id="KW-1133">Transmembrane helix</keyword>
<keyword evidence="2 8" id="KW-0812">Transmembrane</keyword>
<keyword evidence="4" id="KW-0297">G-protein coupled receptor</keyword>
<feature type="domain" description="G-protein coupled receptors family 1 profile" evidence="9">
    <location>
        <begin position="1"/>
        <end position="77"/>
    </location>
</feature>
<dbReference type="Proteomes" id="UP000008144">
    <property type="component" value="Unassembled WGS sequence"/>
</dbReference>
<keyword evidence="6" id="KW-0675">Receptor</keyword>
<dbReference type="InParanoid" id="F6ZHI1"/>
<dbReference type="GO" id="GO:0016020">
    <property type="term" value="C:membrane"/>
    <property type="evidence" value="ECO:0007669"/>
    <property type="project" value="UniProtKB-SubCell"/>
</dbReference>
<dbReference type="PANTHER" id="PTHR24243">
    <property type="entry name" value="G-PROTEIN COUPLED RECEPTOR"/>
    <property type="match status" value="1"/>
</dbReference>
<evidence type="ECO:0000256" key="7">
    <source>
        <dbReference type="ARBA" id="ARBA00023224"/>
    </source>
</evidence>
<evidence type="ECO:0000256" key="4">
    <source>
        <dbReference type="ARBA" id="ARBA00023040"/>
    </source>
</evidence>
<accession>F6ZHI1</accession>
<dbReference type="PANTHER" id="PTHR24243:SF208">
    <property type="entry name" value="PYROKININ-1 RECEPTOR"/>
    <property type="match status" value="1"/>
</dbReference>
<evidence type="ECO:0000256" key="2">
    <source>
        <dbReference type="ARBA" id="ARBA00022692"/>
    </source>
</evidence>
<dbReference type="STRING" id="7719.ENSCINP00000024204"/>
<reference evidence="11" key="1">
    <citation type="journal article" date="2002" name="Science">
        <title>The draft genome of Ciona intestinalis: insights into chordate and vertebrate origins.</title>
        <authorList>
            <person name="Dehal P."/>
            <person name="Satou Y."/>
            <person name="Campbell R.K."/>
            <person name="Chapman J."/>
            <person name="Degnan B."/>
            <person name="De Tomaso A."/>
            <person name="Davidson B."/>
            <person name="Di Gregorio A."/>
            <person name="Gelpke M."/>
            <person name="Goodstein D.M."/>
            <person name="Harafuji N."/>
            <person name="Hastings K.E."/>
            <person name="Ho I."/>
            <person name="Hotta K."/>
            <person name="Huang W."/>
            <person name="Kawashima T."/>
            <person name="Lemaire P."/>
            <person name="Martinez D."/>
            <person name="Meinertzhagen I.A."/>
            <person name="Necula S."/>
            <person name="Nonaka M."/>
            <person name="Putnam N."/>
            <person name="Rash S."/>
            <person name="Saiga H."/>
            <person name="Satake M."/>
            <person name="Terry A."/>
            <person name="Yamada L."/>
            <person name="Wang H.G."/>
            <person name="Awazu S."/>
            <person name="Azumi K."/>
            <person name="Boore J."/>
            <person name="Branno M."/>
            <person name="Chin-Bow S."/>
            <person name="DeSantis R."/>
            <person name="Doyle S."/>
            <person name="Francino P."/>
            <person name="Keys D.N."/>
            <person name="Haga S."/>
            <person name="Hayashi H."/>
            <person name="Hino K."/>
            <person name="Imai K.S."/>
            <person name="Inaba K."/>
            <person name="Kano S."/>
            <person name="Kobayashi K."/>
            <person name="Kobayashi M."/>
            <person name="Lee B.I."/>
            <person name="Makabe K.W."/>
            <person name="Manohar C."/>
            <person name="Matassi G."/>
            <person name="Medina M."/>
            <person name="Mochizuki Y."/>
            <person name="Mount S."/>
            <person name="Morishita T."/>
            <person name="Miura S."/>
            <person name="Nakayama A."/>
            <person name="Nishizaka S."/>
            <person name="Nomoto H."/>
            <person name="Ohta F."/>
            <person name="Oishi K."/>
            <person name="Rigoutsos I."/>
            <person name="Sano M."/>
            <person name="Sasaki A."/>
            <person name="Sasakura Y."/>
            <person name="Shoguchi E."/>
            <person name="Shin-i T."/>
            <person name="Spagnuolo A."/>
            <person name="Stainier D."/>
            <person name="Suzuki M.M."/>
            <person name="Tassy O."/>
            <person name="Takatori N."/>
            <person name="Tokuoka M."/>
            <person name="Yagi K."/>
            <person name="Yoshizaki F."/>
            <person name="Wada S."/>
            <person name="Zhang C."/>
            <person name="Hyatt P.D."/>
            <person name="Larimer F."/>
            <person name="Detter C."/>
            <person name="Doggett N."/>
            <person name="Glavina T."/>
            <person name="Hawkins T."/>
            <person name="Richardson P."/>
            <person name="Lucas S."/>
            <person name="Kohara Y."/>
            <person name="Levine M."/>
            <person name="Satoh N."/>
            <person name="Rokhsar D.S."/>
        </authorList>
    </citation>
    <scope>NUCLEOTIDE SEQUENCE [LARGE SCALE GENOMIC DNA]</scope>
</reference>